<evidence type="ECO:0000313" key="5">
    <source>
        <dbReference type="Proteomes" id="UP000001646"/>
    </source>
</evidence>
<feature type="compositionally biased region" description="Polar residues" evidence="1">
    <location>
        <begin position="394"/>
        <end position="407"/>
    </location>
</feature>
<evidence type="ECO:0000256" key="1">
    <source>
        <dbReference type="SAM" id="MobiDB-lite"/>
    </source>
</evidence>
<protein>
    <submittedName>
        <fullName evidence="4">Embigin</fullName>
    </submittedName>
</protein>
<evidence type="ECO:0000313" key="4">
    <source>
        <dbReference type="Ensembl" id="ENSACAP00000011045.4"/>
    </source>
</evidence>
<dbReference type="AlphaFoldDB" id="G1KL11"/>
<feature type="compositionally biased region" description="Low complexity" evidence="1">
    <location>
        <begin position="104"/>
        <end position="117"/>
    </location>
</feature>
<dbReference type="FunFam" id="2.60.40.10:FF:001012">
    <property type="entry name" value="Embigin"/>
    <property type="match status" value="1"/>
</dbReference>
<sequence>MSLASQQRGLSESKRERARQRSSGLILEWPLEALLSQVPPFLVLRSALAAPSVPAATMGALRLILLLLLAALGCSDADTTAATTLEAQSARQQTSDSTSDNAASLSGKSTSGSSSSTQHFSQTEKTPVLIFRRENITISGFPDTTLTTNITLEKPTELELLCSLVIKPSTEREIMEVSWKIGDVTIKEESLNRTETHTKWCTRHTVNVEKEDQMESYTCIFKTKPEINATFHLQVPEIHIKSKKITSYVGDYVVLTCTVGKDTQHYSPSSWAWYATNGSNEEFININTTAMPEKYAITKNHANVTKLKIMTLTEKDSGSYRCEATFPLGKSKGKVSLTVLTYLAPLKPFLAITAEVIVLVAAIFMYEVCSKRKEVQVEAEKEFEQAETLKSEDSNGLENNTTRQRKT</sequence>
<feature type="compositionally biased region" description="Basic and acidic residues" evidence="1">
    <location>
        <begin position="381"/>
        <end position="393"/>
    </location>
</feature>
<proteinExistence type="predicted"/>
<dbReference type="Gene3D" id="2.60.40.10">
    <property type="entry name" value="Immunoglobulins"/>
    <property type="match status" value="1"/>
</dbReference>
<reference evidence="4" key="3">
    <citation type="submission" date="2025-09" db="UniProtKB">
        <authorList>
            <consortium name="Ensembl"/>
        </authorList>
    </citation>
    <scope>IDENTIFICATION</scope>
</reference>
<dbReference type="HOGENOM" id="CLU_065379_0_0_1"/>
<gene>
    <name evidence="4" type="primary">EMB</name>
</gene>
<reference evidence="4 5" key="1">
    <citation type="submission" date="2009-12" db="EMBL/GenBank/DDBJ databases">
        <title>The Genome Sequence of Anolis carolinensis (Green Anole Lizard).</title>
        <authorList>
            <consortium name="The Genome Sequencing Platform"/>
            <person name="Di Palma F."/>
            <person name="Alfoldi J."/>
            <person name="Heiman D."/>
            <person name="Young S."/>
            <person name="Grabherr M."/>
            <person name="Johnson J."/>
            <person name="Lander E.S."/>
            <person name="Lindblad-Toh K."/>
        </authorList>
    </citation>
    <scope>NUCLEOTIDE SEQUENCE [LARGE SCALE GENOMIC DNA]</scope>
    <source>
        <strain evidence="4 5">JBL SC #1</strain>
    </source>
</reference>
<name>G1KL11_ANOCA</name>
<dbReference type="InParanoid" id="G1KL11"/>
<evidence type="ECO:0000259" key="3">
    <source>
        <dbReference type="PROSITE" id="PS50835"/>
    </source>
</evidence>
<dbReference type="Bgee" id="ENSACAG00000011296">
    <property type="expression patterns" value="Expressed in liver and 12 other cell types or tissues"/>
</dbReference>
<feature type="domain" description="Ig-like" evidence="3">
    <location>
        <begin position="236"/>
        <end position="338"/>
    </location>
</feature>
<dbReference type="InterPro" id="IPR007110">
    <property type="entry name" value="Ig-like_dom"/>
</dbReference>
<feature type="region of interest" description="Disordered" evidence="1">
    <location>
        <begin position="381"/>
        <end position="407"/>
    </location>
</feature>
<dbReference type="Proteomes" id="UP000001646">
    <property type="component" value="Chromosome 2"/>
</dbReference>
<keyword evidence="2" id="KW-0472">Membrane</keyword>
<evidence type="ECO:0000256" key="2">
    <source>
        <dbReference type="SAM" id="Phobius"/>
    </source>
</evidence>
<dbReference type="GeneTree" id="ENSGT00940000158944"/>
<keyword evidence="5" id="KW-1185">Reference proteome</keyword>
<keyword evidence="2" id="KW-1133">Transmembrane helix</keyword>
<dbReference type="STRING" id="28377.ENSACAP00000011045"/>
<organism evidence="4 5">
    <name type="scientific">Anolis carolinensis</name>
    <name type="common">Green anole</name>
    <name type="synonym">American chameleon</name>
    <dbReference type="NCBI Taxonomy" id="28377"/>
    <lineage>
        <taxon>Eukaryota</taxon>
        <taxon>Metazoa</taxon>
        <taxon>Chordata</taxon>
        <taxon>Craniata</taxon>
        <taxon>Vertebrata</taxon>
        <taxon>Euteleostomi</taxon>
        <taxon>Lepidosauria</taxon>
        <taxon>Squamata</taxon>
        <taxon>Bifurcata</taxon>
        <taxon>Unidentata</taxon>
        <taxon>Episquamata</taxon>
        <taxon>Toxicofera</taxon>
        <taxon>Iguania</taxon>
        <taxon>Dactyloidae</taxon>
        <taxon>Anolis</taxon>
    </lineage>
</organism>
<dbReference type="Pfam" id="PF13927">
    <property type="entry name" value="Ig_3"/>
    <property type="match status" value="1"/>
</dbReference>
<feature type="compositionally biased region" description="Polar residues" evidence="1">
    <location>
        <begin position="88"/>
        <end position="103"/>
    </location>
</feature>
<dbReference type="PROSITE" id="PS50835">
    <property type="entry name" value="IG_LIKE"/>
    <property type="match status" value="1"/>
</dbReference>
<dbReference type="InterPro" id="IPR013783">
    <property type="entry name" value="Ig-like_fold"/>
</dbReference>
<dbReference type="SMART" id="SM00409">
    <property type="entry name" value="IG"/>
    <property type="match status" value="1"/>
</dbReference>
<dbReference type="SUPFAM" id="SSF48726">
    <property type="entry name" value="Immunoglobulin"/>
    <property type="match status" value="1"/>
</dbReference>
<reference evidence="4" key="2">
    <citation type="submission" date="2025-08" db="UniProtKB">
        <authorList>
            <consortium name="Ensembl"/>
        </authorList>
    </citation>
    <scope>IDENTIFICATION</scope>
</reference>
<accession>G1KL11</accession>
<dbReference type="Ensembl" id="ENSACAT00000011273.4">
    <property type="protein sequence ID" value="ENSACAP00000011045.4"/>
    <property type="gene ID" value="ENSACAG00000011296.4"/>
</dbReference>
<keyword evidence="2" id="KW-0812">Transmembrane</keyword>
<feature type="region of interest" description="Disordered" evidence="1">
    <location>
        <begin position="88"/>
        <end position="124"/>
    </location>
</feature>
<dbReference type="InterPro" id="IPR003599">
    <property type="entry name" value="Ig_sub"/>
</dbReference>
<dbReference type="eggNOG" id="ENOG502RXAE">
    <property type="taxonomic scope" value="Eukaryota"/>
</dbReference>
<dbReference type="InterPro" id="IPR036179">
    <property type="entry name" value="Ig-like_dom_sf"/>
</dbReference>
<feature type="transmembrane region" description="Helical" evidence="2">
    <location>
        <begin position="349"/>
        <end position="366"/>
    </location>
</feature>